<dbReference type="OrthoDB" id="384721at2"/>
<accession>A0A0A3J1A6</accession>
<dbReference type="InterPro" id="IPR030395">
    <property type="entry name" value="GP_PDE_dom"/>
</dbReference>
<dbReference type="PANTHER" id="PTHR46211:SF1">
    <property type="entry name" value="GLYCEROPHOSPHODIESTER PHOSPHODIESTERASE, CYTOPLASMIC"/>
    <property type="match status" value="1"/>
</dbReference>
<gene>
    <name evidence="2" type="ORF">CD30_17820</name>
</gene>
<dbReference type="InterPro" id="IPR017946">
    <property type="entry name" value="PLC-like_Pdiesterase_TIM-brl"/>
</dbReference>
<dbReference type="RefSeq" id="WP_036179723.1">
    <property type="nucleotide sequence ID" value="NZ_AVCZ01000056.1"/>
</dbReference>
<dbReference type="AlphaFoldDB" id="A0A0A3J1A6"/>
<keyword evidence="3" id="KW-1185">Reference proteome</keyword>
<sequence>MTKIIAHRGYALLYPENTKVAFDAAYHEHSQGFELDVHLTKDGEVVICHDDKIDRTSNGSGFIKDYTVEELKSFDFAAKFPVNDLYRHTHAEQIMTLREYFEWLDGKNIETNIELKTNVFQYEGIEKKINSLIQEFGQQESVIVSSFNHKSILRMKQENPSLLCGFLTMYGMLEPGEYCRKYGVEYYHPYHLTIDEDTILDCQKNGVQINAWTPNDAESIKKILDLQVSRIITDEPKLALQLKKEMLLTE</sequence>
<dbReference type="Gene3D" id="3.20.20.190">
    <property type="entry name" value="Phosphatidylinositol (PI) phosphodiesterase"/>
    <property type="match status" value="1"/>
</dbReference>
<dbReference type="CDD" id="cd08563">
    <property type="entry name" value="GDPD_TtGDE_like"/>
    <property type="match status" value="1"/>
</dbReference>
<evidence type="ECO:0000259" key="1">
    <source>
        <dbReference type="PROSITE" id="PS51704"/>
    </source>
</evidence>
<organism evidence="2 3">
    <name type="scientific">Ureibacillus massiliensis 4400831 = CIP 108448 = CCUG 49529</name>
    <dbReference type="NCBI Taxonomy" id="1211035"/>
    <lineage>
        <taxon>Bacteria</taxon>
        <taxon>Bacillati</taxon>
        <taxon>Bacillota</taxon>
        <taxon>Bacilli</taxon>
        <taxon>Bacillales</taxon>
        <taxon>Caryophanaceae</taxon>
        <taxon>Ureibacillus</taxon>
    </lineage>
</organism>
<dbReference type="eggNOG" id="COG0584">
    <property type="taxonomic scope" value="Bacteria"/>
</dbReference>
<dbReference type="Pfam" id="PF03009">
    <property type="entry name" value="GDPD"/>
    <property type="match status" value="1"/>
</dbReference>
<comment type="caution">
    <text evidence="2">The sequence shown here is derived from an EMBL/GenBank/DDBJ whole genome shotgun (WGS) entry which is preliminary data.</text>
</comment>
<dbReference type="GO" id="GO:0008081">
    <property type="term" value="F:phosphoric diester hydrolase activity"/>
    <property type="evidence" value="ECO:0007669"/>
    <property type="project" value="InterPro"/>
</dbReference>
<feature type="domain" description="GP-PDE" evidence="1">
    <location>
        <begin position="2"/>
        <end position="243"/>
    </location>
</feature>
<evidence type="ECO:0000313" key="3">
    <source>
        <dbReference type="Proteomes" id="UP000030595"/>
    </source>
</evidence>
<proteinExistence type="predicted"/>
<dbReference type="EMBL" id="JPVQ01000056">
    <property type="protein sequence ID" value="KGR88978.1"/>
    <property type="molecule type" value="Genomic_DNA"/>
</dbReference>
<evidence type="ECO:0000313" key="2">
    <source>
        <dbReference type="EMBL" id="KGR88978.1"/>
    </source>
</evidence>
<dbReference type="Proteomes" id="UP000030595">
    <property type="component" value="Unassembled WGS sequence"/>
</dbReference>
<protein>
    <recommendedName>
        <fullName evidence="1">GP-PDE domain-containing protein</fullName>
    </recommendedName>
</protein>
<dbReference type="GO" id="GO:0006629">
    <property type="term" value="P:lipid metabolic process"/>
    <property type="evidence" value="ECO:0007669"/>
    <property type="project" value="InterPro"/>
</dbReference>
<dbReference type="SUPFAM" id="SSF51695">
    <property type="entry name" value="PLC-like phosphodiesterases"/>
    <property type="match status" value="1"/>
</dbReference>
<reference evidence="2 3" key="1">
    <citation type="submission" date="2014-02" db="EMBL/GenBank/DDBJ databases">
        <title>Draft genome sequence of Lysinibacillus massiliensis CCUG 49529.</title>
        <authorList>
            <person name="Zhang F."/>
            <person name="Wang G."/>
            <person name="Zhang L."/>
        </authorList>
    </citation>
    <scope>NUCLEOTIDE SEQUENCE [LARGE SCALE GENOMIC DNA]</scope>
    <source>
        <strain evidence="2 3">CCUG 49529</strain>
    </source>
</reference>
<name>A0A0A3J1A6_9BACL</name>
<dbReference type="PROSITE" id="PS51704">
    <property type="entry name" value="GP_PDE"/>
    <property type="match status" value="1"/>
</dbReference>
<dbReference type="PANTHER" id="PTHR46211">
    <property type="entry name" value="GLYCEROPHOSPHORYL DIESTER PHOSPHODIESTERASE"/>
    <property type="match status" value="1"/>
</dbReference>